<reference evidence="1 2" key="1">
    <citation type="submission" date="2019-03" db="EMBL/GenBank/DDBJ databases">
        <title>Single cell metagenomics reveals metabolic interactions within the superorganism composed of flagellate Streblomastix strix and complex community of Bacteroidetes bacteria on its surface.</title>
        <authorList>
            <person name="Treitli S.C."/>
            <person name="Kolisko M."/>
            <person name="Husnik F."/>
            <person name="Keeling P."/>
            <person name="Hampl V."/>
        </authorList>
    </citation>
    <scope>NUCLEOTIDE SEQUENCE [LARGE SCALE GENOMIC DNA]</scope>
    <source>
        <strain evidence="1">ST1C</strain>
    </source>
</reference>
<protein>
    <submittedName>
        <fullName evidence="1">Uncharacterized protein</fullName>
    </submittedName>
</protein>
<accession>A0A5J4VZ62</accession>
<organism evidence="1 2">
    <name type="scientific">Streblomastix strix</name>
    <dbReference type="NCBI Taxonomy" id="222440"/>
    <lineage>
        <taxon>Eukaryota</taxon>
        <taxon>Metamonada</taxon>
        <taxon>Preaxostyla</taxon>
        <taxon>Oxymonadida</taxon>
        <taxon>Streblomastigidae</taxon>
        <taxon>Streblomastix</taxon>
    </lineage>
</organism>
<dbReference type="EMBL" id="SNRW01004215">
    <property type="protein sequence ID" value="KAA6387848.1"/>
    <property type="molecule type" value="Genomic_DNA"/>
</dbReference>
<evidence type="ECO:0000313" key="1">
    <source>
        <dbReference type="EMBL" id="KAA6387848.1"/>
    </source>
</evidence>
<sequence>MHKAYDMNRMQFVQGDTDSLTWAISANPNRNSERLFEEVIKDQGFFDRYKDCVFSENGKKQILHITVGKYDNNCFALSPINYIINNETVLKGVVLDQNPQIIEQTFVDCVNKGTIATAINTTLSRFAQTDEQIEYDSHSVQQQLTRLPNTNNGIMKFAKFVSNMRITPSQEEQNVSINHADEIQINGKTLFEWFEIYYMEAKKYNARFKRARPIRSQDSGRSYVTKQIQRINQPQKPLSLFPFKSKIKQYEKINKVKITQETQIKDIKAKPLNKLQCPYFSPKLGSLEIDLVFGVNPVTRRKQHYLFVINIYTKYLVAIPLVVDEQNATPIDEVPHAPRIDQTSINTTLTQTQHEQEKIEFRDRLKKYSSQEEAERIAAEQRSYAQQKYRIQRQEFRASANNLQLLSIRRLQKTIITNVQDLLQISDIIDRYNQPNNQ</sequence>
<gene>
    <name evidence="1" type="ORF">EZS28_016627</name>
</gene>
<proteinExistence type="predicted"/>
<name>A0A5J4VZ62_9EUKA</name>
<dbReference type="AlphaFoldDB" id="A0A5J4VZ62"/>
<evidence type="ECO:0000313" key="2">
    <source>
        <dbReference type="Proteomes" id="UP000324800"/>
    </source>
</evidence>
<dbReference type="Proteomes" id="UP000324800">
    <property type="component" value="Unassembled WGS sequence"/>
</dbReference>
<comment type="caution">
    <text evidence="1">The sequence shown here is derived from an EMBL/GenBank/DDBJ whole genome shotgun (WGS) entry which is preliminary data.</text>
</comment>